<dbReference type="AlphaFoldDB" id="A0A923LM99"/>
<dbReference type="EMBL" id="JACOPH010000001">
    <property type="protein sequence ID" value="MBC5712860.1"/>
    <property type="molecule type" value="Genomic_DNA"/>
</dbReference>
<evidence type="ECO:0000313" key="2">
    <source>
        <dbReference type="EMBL" id="MBC5712860.1"/>
    </source>
</evidence>
<dbReference type="RefSeq" id="WP_186865899.1">
    <property type="nucleotide sequence ID" value="NZ_JACOPH010000001.1"/>
</dbReference>
<sequence>MAKRSSRRTAPVVKAAEAKAAEVKAAEVKAEVKAEPDKKEVKTEVKPEESAKEVVKEAAEVVKETAKEVAKEAAAVKETAQKAVKKAAATTKKAAAKKTAEKAVLQPEVFLQFDDNGSHEASISEIVEKVKALYVAEGHRESSIKSLRVYMKPQEWKAYYVINNKIAGELPIF</sequence>
<proteinExistence type="predicted"/>
<dbReference type="Pfam" id="PF20069">
    <property type="entry name" value="DUF6465"/>
    <property type="match status" value="1"/>
</dbReference>
<evidence type="ECO:0000256" key="1">
    <source>
        <dbReference type="SAM" id="MobiDB-lite"/>
    </source>
</evidence>
<dbReference type="Proteomes" id="UP000606720">
    <property type="component" value="Unassembled WGS sequence"/>
</dbReference>
<gene>
    <name evidence="2" type="ORF">H8S17_01315</name>
</gene>
<keyword evidence="3" id="KW-1185">Reference proteome</keyword>
<accession>A0A923LM99</accession>
<name>A0A923LM99_9FIRM</name>
<feature type="region of interest" description="Disordered" evidence="1">
    <location>
        <begin position="25"/>
        <end position="49"/>
    </location>
</feature>
<dbReference type="InterPro" id="IPR046313">
    <property type="entry name" value="DUF6465"/>
</dbReference>
<evidence type="ECO:0000313" key="3">
    <source>
        <dbReference type="Proteomes" id="UP000606720"/>
    </source>
</evidence>
<comment type="caution">
    <text evidence="2">The sequence shown here is derived from an EMBL/GenBank/DDBJ whole genome shotgun (WGS) entry which is preliminary data.</text>
</comment>
<organism evidence="2 3">
    <name type="scientific">Roseburia zhanii</name>
    <dbReference type="NCBI Taxonomy" id="2763064"/>
    <lineage>
        <taxon>Bacteria</taxon>
        <taxon>Bacillati</taxon>
        <taxon>Bacillota</taxon>
        <taxon>Clostridia</taxon>
        <taxon>Lachnospirales</taxon>
        <taxon>Lachnospiraceae</taxon>
        <taxon>Roseburia</taxon>
    </lineage>
</organism>
<protein>
    <submittedName>
        <fullName evidence="2">Uncharacterized protein</fullName>
    </submittedName>
</protein>
<reference evidence="2" key="1">
    <citation type="submission" date="2020-08" db="EMBL/GenBank/DDBJ databases">
        <title>Genome public.</title>
        <authorList>
            <person name="Liu C."/>
            <person name="Sun Q."/>
        </authorList>
    </citation>
    <scope>NUCLEOTIDE SEQUENCE</scope>
    <source>
        <strain evidence="2">BX1005</strain>
    </source>
</reference>